<dbReference type="PANTHER" id="PTHR47506">
    <property type="entry name" value="TRANSCRIPTIONAL REGULATORY PROTEIN"/>
    <property type="match status" value="1"/>
</dbReference>
<gene>
    <name evidence="4" type="ORF">CHR55_21700</name>
</gene>
<evidence type="ECO:0000256" key="1">
    <source>
        <dbReference type="ARBA" id="ARBA00023015"/>
    </source>
</evidence>
<dbReference type="SUPFAM" id="SSF48498">
    <property type="entry name" value="Tetracyclin repressor-like, C-terminal domain"/>
    <property type="match status" value="1"/>
</dbReference>
<name>A0A2A5J6N1_RHOSG</name>
<dbReference type="AlphaFoldDB" id="A0A2A5J6N1"/>
<evidence type="ECO:0000256" key="3">
    <source>
        <dbReference type="ARBA" id="ARBA00023163"/>
    </source>
</evidence>
<dbReference type="InterPro" id="IPR009057">
    <property type="entry name" value="Homeodomain-like_sf"/>
</dbReference>
<accession>A0A2A5J6N1</accession>
<organism evidence="4 5">
    <name type="scientific">Rhodococcus qingshengii</name>
    <dbReference type="NCBI Taxonomy" id="334542"/>
    <lineage>
        <taxon>Bacteria</taxon>
        <taxon>Bacillati</taxon>
        <taxon>Actinomycetota</taxon>
        <taxon>Actinomycetes</taxon>
        <taxon>Mycobacteriales</taxon>
        <taxon>Nocardiaceae</taxon>
        <taxon>Rhodococcus</taxon>
        <taxon>Rhodococcus erythropolis group</taxon>
    </lineage>
</organism>
<reference evidence="4 5" key="1">
    <citation type="submission" date="2017-07" db="EMBL/GenBank/DDBJ databases">
        <title>Draft sequence of Rhodococcus enclensis 23b-28.</title>
        <authorList>
            <person name="Besaury L."/>
            <person name="Sancelme M."/>
            <person name="Amato P."/>
            <person name="Lallement A."/>
            <person name="Delort A.-M."/>
        </authorList>
    </citation>
    <scope>NUCLEOTIDE SEQUENCE [LARGE SCALE GENOMIC DNA]</scope>
    <source>
        <strain evidence="4 5">23b-28</strain>
    </source>
</reference>
<dbReference type="EMBL" id="NOVD01000018">
    <property type="protein sequence ID" value="PCK25250.1"/>
    <property type="molecule type" value="Genomic_DNA"/>
</dbReference>
<evidence type="ECO:0000256" key="2">
    <source>
        <dbReference type="ARBA" id="ARBA00023125"/>
    </source>
</evidence>
<dbReference type="Proteomes" id="UP000230886">
    <property type="component" value="Unassembled WGS sequence"/>
</dbReference>
<dbReference type="Pfam" id="PF00440">
    <property type="entry name" value="TetR_N"/>
    <property type="match status" value="1"/>
</dbReference>
<dbReference type="GO" id="GO:0003677">
    <property type="term" value="F:DNA binding"/>
    <property type="evidence" value="ECO:0007669"/>
    <property type="project" value="UniProtKB-UniRule"/>
</dbReference>
<dbReference type="InterPro" id="IPR036271">
    <property type="entry name" value="Tet_transcr_reg_TetR-rel_C_sf"/>
</dbReference>
<dbReference type="RefSeq" id="WP_047272072.1">
    <property type="nucleotide sequence ID" value="NZ_CP054207.1"/>
</dbReference>
<keyword evidence="2" id="KW-0238">DNA-binding</keyword>
<sequence length="192" mass="20865">MAEESTPELTPKARRILESASKLFYEKGIHAVGVDTVALDAGVTKKTLYERFGSKDGLVVEYLRARDRRWRIFRDEKLASAGASRAEQLSAVFDASASWSKASGGKGCSMINAHAEFSDHSHPVFAVIAEQKREMSDLFRRILATDGLADERLVEAIMLLHEGALVADGIGIGTDPFGAGRNAALELLKNSD</sequence>
<dbReference type="PRINTS" id="PR00455">
    <property type="entry name" value="HTHTETR"/>
</dbReference>
<accession>A0A8A9IGA6</accession>
<keyword evidence="3" id="KW-0804">Transcription</keyword>
<dbReference type="Gene3D" id="1.10.357.10">
    <property type="entry name" value="Tetracycline Repressor, domain 2"/>
    <property type="match status" value="1"/>
</dbReference>
<dbReference type="PROSITE" id="PS50977">
    <property type="entry name" value="HTH_TETR_2"/>
    <property type="match status" value="1"/>
</dbReference>
<protein>
    <submittedName>
        <fullName evidence="4">TetR/AcrR family transcriptional regulator</fullName>
    </submittedName>
</protein>
<comment type="caution">
    <text evidence="4">The sequence shown here is derived from an EMBL/GenBank/DDBJ whole genome shotgun (WGS) entry which is preliminary data.</text>
</comment>
<dbReference type="SUPFAM" id="SSF46689">
    <property type="entry name" value="Homeodomain-like"/>
    <property type="match status" value="1"/>
</dbReference>
<keyword evidence="1" id="KW-0805">Transcription regulation</keyword>
<proteinExistence type="predicted"/>
<dbReference type="PANTHER" id="PTHR47506:SF1">
    <property type="entry name" value="HTH-TYPE TRANSCRIPTIONAL REGULATOR YJDC"/>
    <property type="match status" value="1"/>
</dbReference>
<evidence type="ECO:0000313" key="4">
    <source>
        <dbReference type="EMBL" id="PCK25250.1"/>
    </source>
</evidence>
<evidence type="ECO:0000313" key="5">
    <source>
        <dbReference type="Proteomes" id="UP000230886"/>
    </source>
</evidence>
<dbReference type="InterPro" id="IPR001647">
    <property type="entry name" value="HTH_TetR"/>
</dbReference>